<reference evidence="2" key="1">
    <citation type="submission" date="2018-05" db="EMBL/GenBank/DDBJ databases">
        <authorList>
            <person name="Lanie J.A."/>
            <person name="Ng W.-L."/>
            <person name="Kazmierczak K.M."/>
            <person name="Andrzejewski T.M."/>
            <person name="Davidsen T.M."/>
            <person name="Wayne K.J."/>
            <person name="Tettelin H."/>
            <person name="Glass J.I."/>
            <person name="Rusch D."/>
            <person name="Podicherti R."/>
            <person name="Tsui H.-C.T."/>
            <person name="Winkler M.E."/>
        </authorList>
    </citation>
    <scope>NUCLEOTIDE SEQUENCE</scope>
</reference>
<accession>A0A382BM86</accession>
<dbReference type="SUPFAM" id="SSF51197">
    <property type="entry name" value="Clavaminate synthase-like"/>
    <property type="match status" value="1"/>
</dbReference>
<protein>
    <recommendedName>
        <fullName evidence="1">Aspartyl/asparaginy/proline hydroxylase domain-containing protein</fullName>
    </recommendedName>
</protein>
<name>A0A382BM86_9ZZZZ</name>
<dbReference type="Pfam" id="PF05118">
    <property type="entry name" value="Asp_Arg_Hydrox"/>
    <property type="match status" value="1"/>
</dbReference>
<evidence type="ECO:0000259" key="1">
    <source>
        <dbReference type="Pfam" id="PF05118"/>
    </source>
</evidence>
<organism evidence="2">
    <name type="scientific">marine metagenome</name>
    <dbReference type="NCBI Taxonomy" id="408172"/>
    <lineage>
        <taxon>unclassified sequences</taxon>
        <taxon>metagenomes</taxon>
        <taxon>ecological metagenomes</taxon>
    </lineage>
</organism>
<feature type="domain" description="Aspartyl/asparaginy/proline hydroxylase" evidence="1">
    <location>
        <begin position="50"/>
        <end position="178"/>
    </location>
</feature>
<dbReference type="InterPro" id="IPR007803">
    <property type="entry name" value="Asp/Arg/Pro-Hydrxlase"/>
</dbReference>
<dbReference type="InterPro" id="IPR027443">
    <property type="entry name" value="IPNS-like_sf"/>
</dbReference>
<dbReference type="AlphaFoldDB" id="A0A382BM86"/>
<evidence type="ECO:0000313" key="2">
    <source>
        <dbReference type="EMBL" id="SVB14940.1"/>
    </source>
</evidence>
<dbReference type="EMBL" id="UINC01030476">
    <property type="protein sequence ID" value="SVB14940.1"/>
    <property type="molecule type" value="Genomic_DNA"/>
</dbReference>
<dbReference type="Gene3D" id="2.60.120.330">
    <property type="entry name" value="B-lactam Antibiotic, Isopenicillin N Synthase, Chain"/>
    <property type="match status" value="1"/>
</dbReference>
<gene>
    <name evidence="2" type="ORF">METZ01_LOCUS167794</name>
</gene>
<sequence>MDIDVPLKELGKVDLTALQTAIGNLEQGDWHSNKLRQSEYEVHRQTESVVLVFTDGSGWPNIEVTKEAGWDLLADAAVPLMHQIIGDYYTPGGTIIRAMCAKLLAGKVIKPHVDKHPSFHAGHRIHVPITTNPRVRFMIDGRPHQLQVGQAYEINNQKTHSVMNKGRDGRITFIFDYVPPG</sequence>
<proteinExistence type="predicted"/>
<feature type="non-terminal residue" evidence="2">
    <location>
        <position position="181"/>
    </location>
</feature>